<keyword evidence="2" id="KW-0408">Iron</keyword>
<evidence type="ECO:0000259" key="5">
    <source>
        <dbReference type="Pfam" id="PF03781"/>
    </source>
</evidence>
<dbReference type="NCBIfam" id="TIGR03440">
    <property type="entry name" value="egtB_TIGR03440"/>
    <property type="match status" value="1"/>
</dbReference>
<dbReference type="SUPFAM" id="SSF56436">
    <property type="entry name" value="C-type lectin-like"/>
    <property type="match status" value="1"/>
</dbReference>
<feature type="compositionally biased region" description="Polar residues" evidence="4">
    <location>
        <begin position="10"/>
        <end position="21"/>
    </location>
</feature>
<dbReference type="Gene3D" id="3.90.1580.10">
    <property type="entry name" value="paralog of FGE (formylglycine-generating enzyme)"/>
    <property type="match status" value="1"/>
</dbReference>
<dbReference type="Pfam" id="PF12867">
    <property type="entry name" value="DinB_2"/>
    <property type="match status" value="1"/>
</dbReference>
<dbReference type="InterPro" id="IPR016187">
    <property type="entry name" value="CTDL_fold"/>
</dbReference>
<dbReference type="Pfam" id="PF03781">
    <property type="entry name" value="FGE-sulfatase"/>
    <property type="match status" value="1"/>
</dbReference>
<evidence type="ECO:0000313" key="8">
    <source>
        <dbReference type="Proteomes" id="UP000199423"/>
    </source>
</evidence>
<evidence type="ECO:0000256" key="3">
    <source>
        <dbReference type="ARBA" id="ARBA00037882"/>
    </source>
</evidence>
<sequence>MEHPAAEKATPNQSNVSSSQADGGASVRVSEALEARLFETRQHSLDLAEPLSAEDMVVQASDDASPTKWHLAHVTWFFENFALRPHLADYRIFDDNFNYCFNSYYETLGPRHPRPKRGLLTRPTSEKVFAYRKHVDDALRRLLARNDIDRDEVTRLIEIGINHEQQHQELLLTDILALFASNPLRPAYQGQPVGLDTAEPTPLNWTEFPGGIVRIGHSGEGYSWDNELPSHDALVQPFKLANRLVTNAEWLAFMEDGGYATPTLWLADGWSAVNREGWESPLYWERSDGGWSQMSLQGLLPVAHAEPVTHVSYYEADAFARWAGKRLPTEFEWEVAANSTSKQMEKSQGVLRPQRSDASQGAGPKQLFGQVWQWTASAYLPYPGYRPPAGAIGEYNGKFMVGQHVLRGSSCATPSGHSRATYRNFFYPHQRWQFLGLRLAAEVE</sequence>
<organism evidence="7 8">
    <name type="scientific">Hyphomicrobium facile</name>
    <dbReference type="NCBI Taxonomy" id="51670"/>
    <lineage>
        <taxon>Bacteria</taxon>
        <taxon>Pseudomonadati</taxon>
        <taxon>Pseudomonadota</taxon>
        <taxon>Alphaproteobacteria</taxon>
        <taxon>Hyphomicrobiales</taxon>
        <taxon>Hyphomicrobiaceae</taxon>
        <taxon>Hyphomicrobium</taxon>
    </lineage>
</organism>
<dbReference type="PANTHER" id="PTHR23150">
    <property type="entry name" value="SULFATASE MODIFYING FACTOR 1, 2"/>
    <property type="match status" value="1"/>
</dbReference>
<evidence type="ECO:0000259" key="6">
    <source>
        <dbReference type="Pfam" id="PF12867"/>
    </source>
</evidence>
<comment type="pathway">
    <text evidence="3">Amino-acid biosynthesis; ergothioneine biosynthesis.</text>
</comment>
<dbReference type="GO" id="GO:0052699">
    <property type="term" value="P:ergothioneine biosynthetic process"/>
    <property type="evidence" value="ECO:0007669"/>
    <property type="project" value="InterPro"/>
</dbReference>
<dbReference type="InterPro" id="IPR042095">
    <property type="entry name" value="SUMF_sf"/>
</dbReference>
<dbReference type="SUPFAM" id="SSF109854">
    <property type="entry name" value="DinB/YfiT-like putative metalloenzymes"/>
    <property type="match status" value="1"/>
</dbReference>
<dbReference type="AlphaFoldDB" id="A0A1I7NK99"/>
<dbReference type="InterPro" id="IPR017806">
    <property type="entry name" value="EgtB"/>
</dbReference>
<feature type="domain" description="Sulfatase-modifying factor enzyme-like" evidence="5">
    <location>
        <begin position="208"/>
        <end position="346"/>
    </location>
</feature>
<evidence type="ECO:0000256" key="2">
    <source>
        <dbReference type="ARBA" id="ARBA00023004"/>
    </source>
</evidence>
<dbReference type="RefSeq" id="WP_092867968.1">
    <property type="nucleotide sequence ID" value="NZ_FPCH01000002.1"/>
</dbReference>
<evidence type="ECO:0000256" key="4">
    <source>
        <dbReference type="SAM" id="MobiDB-lite"/>
    </source>
</evidence>
<reference evidence="8" key="1">
    <citation type="submission" date="2016-10" db="EMBL/GenBank/DDBJ databases">
        <authorList>
            <person name="Varghese N."/>
            <person name="Submissions S."/>
        </authorList>
    </citation>
    <scope>NUCLEOTIDE SEQUENCE [LARGE SCALE GENOMIC DNA]</scope>
    <source>
        <strain evidence="8">DSM 1565</strain>
    </source>
</reference>
<dbReference type="Proteomes" id="UP000199423">
    <property type="component" value="Unassembled WGS sequence"/>
</dbReference>
<protein>
    <submittedName>
        <fullName evidence="7">Ergothioneine biosynthesis protein EgtB</fullName>
    </submittedName>
</protein>
<keyword evidence="8" id="KW-1185">Reference proteome</keyword>
<dbReference type="EMBL" id="FPCH01000002">
    <property type="protein sequence ID" value="SFV35092.1"/>
    <property type="molecule type" value="Genomic_DNA"/>
</dbReference>
<keyword evidence="1" id="KW-0560">Oxidoreductase</keyword>
<feature type="domain" description="DinB-like" evidence="6">
    <location>
        <begin position="39"/>
        <end position="170"/>
    </location>
</feature>
<name>A0A1I7NK99_9HYPH</name>
<dbReference type="PANTHER" id="PTHR23150:SF36">
    <property type="entry name" value="HERCYNINE OXYGENASE"/>
    <property type="match status" value="1"/>
</dbReference>
<dbReference type="InterPro" id="IPR034660">
    <property type="entry name" value="DinB/YfiT-like"/>
</dbReference>
<evidence type="ECO:0000256" key="1">
    <source>
        <dbReference type="ARBA" id="ARBA00023002"/>
    </source>
</evidence>
<gene>
    <name evidence="7" type="ORF">SAMN04488557_2499</name>
</gene>
<dbReference type="InterPro" id="IPR005532">
    <property type="entry name" value="SUMF_dom"/>
</dbReference>
<dbReference type="InterPro" id="IPR051043">
    <property type="entry name" value="Sulfatase_Mod_Factor_Kinase"/>
</dbReference>
<evidence type="ECO:0000313" key="7">
    <source>
        <dbReference type="EMBL" id="SFV35092.1"/>
    </source>
</evidence>
<proteinExistence type="predicted"/>
<feature type="region of interest" description="Disordered" evidence="4">
    <location>
        <begin position="344"/>
        <end position="363"/>
    </location>
</feature>
<dbReference type="OrthoDB" id="9768004at2"/>
<accession>A0A1I7NK99</accession>
<dbReference type="STRING" id="51670.SAMN04488557_2499"/>
<dbReference type="InterPro" id="IPR024775">
    <property type="entry name" value="DinB-like"/>
</dbReference>
<feature type="region of interest" description="Disordered" evidence="4">
    <location>
        <begin position="1"/>
        <end position="25"/>
    </location>
</feature>